<dbReference type="GO" id="GO:0051723">
    <property type="term" value="F:protein methylesterase activity"/>
    <property type="evidence" value="ECO:0007669"/>
    <property type="project" value="UniProtKB-EC"/>
</dbReference>
<dbReference type="OrthoDB" id="194865at2759"/>
<sequence length="252" mass="27295">MSAMEKQALKNKLGGLPPMPPPGVGGYGKRPIVRKRDYTPVYWDHYFEHEHDVKVEGNTFRVYECGKEGPVLLFLHGGGFSALSWALVSSNISHLVTCRCAAVDLRGHGDSVTTDDGDLSSETMSSDVGNIVKALYGEDPPPIILVGHSMGGSIAVNTAFRHLIPSLIGLIVIDVVEVNTAFRHLIPSLIGLIVIDVVEGTALEALTSMQSFLRGRPAVFKSLEHAIEWSVRAGQIRNVESAKVSMVGQLKR</sequence>
<evidence type="ECO:0000256" key="4">
    <source>
        <dbReference type="ARBA" id="ARBA00022801"/>
    </source>
</evidence>
<feature type="domain" description="AB hydrolase-1" evidence="6">
    <location>
        <begin position="72"/>
        <end position="195"/>
    </location>
</feature>
<dbReference type="InterPro" id="IPR016812">
    <property type="entry name" value="PPase_methylesterase_euk"/>
</dbReference>
<evidence type="ECO:0000256" key="2">
    <source>
        <dbReference type="ARBA" id="ARBA00013111"/>
    </source>
</evidence>
<proteinExistence type="inferred from homology"/>
<keyword evidence="3" id="KW-0719">Serine esterase</keyword>
<comment type="caution">
    <text evidence="7">The sequence shown here is derived from an EMBL/GenBank/DDBJ whole genome shotgun (WGS) entry which is preliminary data.</text>
</comment>
<accession>A0A8S3QUE2</accession>
<dbReference type="AlphaFoldDB" id="A0A8S3QUE2"/>
<comment type="similarity">
    <text evidence="1">Belongs to the AB hydrolase superfamily.</text>
</comment>
<evidence type="ECO:0000256" key="5">
    <source>
        <dbReference type="ARBA" id="ARBA00049203"/>
    </source>
</evidence>
<dbReference type="Pfam" id="PF12697">
    <property type="entry name" value="Abhydrolase_6"/>
    <property type="match status" value="1"/>
</dbReference>
<dbReference type="PANTHER" id="PTHR14189">
    <property type="entry name" value="PROTEIN PHOSPHATASE METHYLESTERASE-1 RELATED"/>
    <property type="match status" value="1"/>
</dbReference>
<evidence type="ECO:0000256" key="3">
    <source>
        <dbReference type="ARBA" id="ARBA00022487"/>
    </source>
</evidence>
<reference evidence="7" key="1">
    <citation type="submission" date="2021-03" db="EMBL/GenBank/DDBJ databases">
        <authorList>
            <person name="Bekaert M."/>
        </authorList>
    </citation>
    <scope>NUCLEOTIDE SEQUENCE</scope>
</reference>
<evidence type="ECO:0000259" key="6">
    <source>
        <dbReference type="Pfam" id="PF12697"/>
    </source>
</evidence>
<dbReference type="InterPro" id="IPR029058">
    <property type="entry name" value="AB_hydrolase_fold"/>
</dbReference>
<keyword evidence="4 7" id="KW-0378">Hydrolase</keyword>
<evidence type="ECO:0000313" key="8">
    <source>
        <dbReference type="Proteomes" id="UP000683360"/>
    </source>
</evidence>
<dbReference type="Gene3D" id="3.40.50.1820">
    <property type="entry name" value="alpha/beta hydrolase"/>
    <property type="match status" value="2"/>
</dbReference>
<protein>
    <recommendedName>
        <fullName evidence="2">protein phosphatase methylesterase-1</fullName>
        <ecNumber evidence="2">3.1.1.89</ecNumber>
    </recommendedName>
</protein>
<comment type="catalytic activity">
    <reaction evidence="5">
        <text>[phosphatase 2A protein]-C-terminal L-leucine methyl ester + H2O = [phosphatase 2A protein]-C-terminal L-leucine + methanol + H(+)</text>
        <dbReference type="Rhea" id="RHEA:48548"/>
        <dbReference type="Rhea" id="RHEA-COMP:12134"/>
        <dbReference type="Rhea" id="RHEA-COMP:12135"/>
        <dbReference type="ChEBI" id="CHEBI:15377"/>
        <dbReference type="ChEBI" id="CHEBI:15378"/>
        <dbReference type="ChEBI" id="CHEBI:17790"/>
        <dbReference type="ChEBI" id="CHEBI:90516"/>
        <dbReference type="ChEBI" id="CHEBI:90517"/>
        <dbReference type="EC" id="3.1.1.89"/>
    </reaction>
</comment>
<gene>
    <name evidence="7" type="ORF">MEDL_12761</name>
</gene>
<dbReference type="EC" id="3.1.1.89" evidence="2"/>
<dbReference type="SUPFAM" id="SSF53474">
    <property type="entry name" value="alpha/beta-Hydrolases"/>
    <property type="match status" value="1"/>
</dbReference>
<dbReference type="InterPro" id="IPR000073">
    <property type="entry name" value="AB_hydrolase_1"/>
</dbReference>
<keyword evidence="8" id="KW-1185">Reference proteome</keyword>
<organism evidence="7 8">
    <name type="scientific">Mytilus edulis</name>
    <name type="common">Blue mussel</name>
    <dbReference type="NCBI Taxonomy" id="6550"/>
    <lineage>
        <taxon>Eukaryota</taxon>
        <taxon>Metazoa</taxon>
        <taxon>Spiralia</taxon>
        <taxon>Lophotrochozoa</taxon>
        <taxon>Mollusca</taxon>
        <taxon>Bivalvia</taxon>
        <taxon>Autobranchia</taxon>
        <taxon>Pteriomorphia</taxon>
        <taxon>Mytilida</taxon>
        <taxon>Mytiloidea</taxon>
        <taxon>Mytilidae</taxon>
        <taxon>Mytilinae</taxon>
        <taxon>Mytilus</taxon>
    </lineage>
</organism>
<evidence type="ECO:0000313" key="7">
    <source>
        <dbReference type="EMBL" id="CAG2197987.1"/>
    </source>
</evidence>
<evidence type="ECO:0000256" key="1">
    <source>
        <dbReference type="ARBA" id="ARBA00008645"/>
    </source>
</evidence>
<dbReference type="PANTHER" id="PTHR14189:SF0">
    <property type="entry name" value="PROTEIN PHOSPHATASE METHYLESTERASE 1"/>
    <property type="match status" value="1"/>
</dbReference>
<dbReference type="Proteomes" id="UP000683360">
    <property type="component" value="Unassembled WGS sequence"/>
</dbReference>
<name>A0A8S3QUE2_MYTED</name>
<dbReference type="EMBL" id="CAJPWZ010000659">
    <property type="protein sequence ID" value="CAG2197987.1"/>
    <property type="molecule type" value="Genomic_DNA"/>
</dbReference>